<proteinExistence type="predicted"/>
<protein>
    <recommendedName>
        <fullName evidence="1">DUF397 domain-containing protein</fullName>
    </recommendedName>
</protein>
<dbReference type="Pfam" id="PF04149">
    <property type="entry name" value="DUF397"/>
    <property type="match status" value="1"/>
</dbReference>
<sequence length="40" mass="4427">MTERHAGVWVRDSRVPEGAVLSFPADAWAAFIEAAVREDL</sequence>
<name>A0A853BTZ6_9ACTN</name>
<comment type="caution">
    <text evidence="2">The sequence shown here is derived from an EMBL/GenBank/DDBJ whole genome shotgun (WGS) entry which is preliminary data.</text>
</comment>
<dbReference type="EMBL" id="JACCFO010000001">
    <property type="protein sequence ID" value="NYI97971.1"/>
    <property type="molecule type" value="Genomic_DNA"/>
</dbReference>
<reference evidence="2 3" key="1">
    <citation type="submission" date="2020-07" db="EMBL/GenBank/DDBJ databases">
        <title>Sequencing the genomes of 1000 actinobacteria strains.</title>
        <authorList>
            <person name="Klenk H.-P."/>
        </authorList>
    </citation>
    <scope>NUCLEOTIDE SEQUENCE [LARGE SCALE GENOMIC DNA]</scope>
    <source>
        <strain evidence="2 3">DSM 45927</strain>
    </source>
</reference>
<evidence type="ECO:0000259" key="1">
    <source>
        <dbReference type="Pfam" id="PF04149"/>
    </source>
</evidence>
<accession>A0A853BTZ6</accession>
<dbReference type="AlphaFoldDB" id="A0A853BTZ6"/>
<evidence type="ECO:0000313" key="2">
    <source>
        <dbReference type="EMBL" id="NYI97971.1"/>
    </source>
</evidence>
<dbReference type="Proteomes" id="UP000575985">
    <property type="component" value="Unassembled WGS sequence"/>
</dbReference>
<evidence type="ECO:0000313" key="3">
    <source>
        <dbReference type="Proteomes" id="UP000575985"/>
    </source>
</evidence>
<keyword evidence="3" id="KW-1185">Reference proteome</keyword>
<feature type="domain" description="DUF397" evidence="1">
    <location>
        <begin position="6"/>
        <end position="35"/>
    </location>
</feature>
<dbReference type="InterPro" id="IPR007278">
    <property type="entry name" value="DUF397"/>
</dbReference>
<organism evidence="2 3">
    <name type="scientific">Streptomonospora nanhaiensis</name>
    <dbReference type="NCBI Taxonomy" id="1323731"/>
    <lineage>
        <taxon>Bacteria</taxon>
        <taxon>Bacillati</taxon>
        <taxon>Actinomycetota</taxon>
        <taxon>Actinomycetes</taxon>
        <taxon>Streptosporangiales</taxon>
        <taxon>Nocardiopsidaceae</taxon>
        <taxon>Streptomonospora</taxon>
    </lineage>
</organism>
<gene>
    <name evidence="2" type="ORF">HNR12_004248</name>
</gene>